<evidence type="ECO:0000256" key="3">
    <source>
        <dbReference type="ARBA" id="ARBA00023274"/>
    </source>
</evidence>
<name>A0A388K7E2_CHABU</name>
<comment type="similarity">
    <text evidence="1">Belongs to the universal ribosomal protein uL24 family.</text>
</comment>
<dbReference type="AlphaFoldDB" id="A0A388K7E2"/>
<sequence length="152" mass="16787">MGWKAPQQLFKCWKILRGDMVMIMAGKDKGLTGTISRVVRKQNRVIVEGRNLEAGCSSMVEYSQQTRIEDFLKAVRERAPCRVGYRYLEDGSKVRVSRGGTASGSIIPMPAILTERKSPKGKTGASEKDTAKEAALERTWDGSTGASFFPNL</sequence>
<dbReference type="Gene3D" id="2.30.30.30">
    <property type="match status" value="1"/>
</dbReference>
<comment type="caution">
    <text evidence="6">The sequence shown here is derived from an EMBL/GenBank/DDBJ whole genome shotgun (WGS) entry which is preliminary data.</text>
</comment>
<dbReference type="OrthoDB" id="359154at2759"/>
<organism evidence="6 7">
    <name type="scientific">Chara braunii</name>
    <name type="common">Braun's stonewort</name>
    <dbReference type="NCBI Taxonomy" id="69332"/>
    <lineage>
        <taxon>Eukaryota</taxon>
        <taxon>Viridiplantae</taxon>
        <taxon>Streptophyta</taxon>
        <taxon>Charophyceae</taxon>
        <taxon>Charales</taxon>
        <taxon>Characeae</taxon>
        <taxon>Chara</taxon>
    </lineage>
</organism>
<dbReference type="Gramene" id="GBG65947">
    <property type="protein sequence ID" value="GBG65947"/>
    <property type="gene ID" value="CBR_g54238"/>
</dbReference>
<gene>
    <name evidence="6" type="ORF">CBR_g54238</name>
</gene>
<dbReference type="EMBL" id="BFEA01000067">
    <property type="protein sequence ID" value="GBG65947.1"/>
    <property type="molecule type" value="Genomic_DNA"/>
</dbReference>
<dbReference type="GO" id="GO:0006412">
    <property type="term" value="P:translation"/>
    <property type="evidence" value="ECO:0007669"/>
    <property type="project" value="InterPro"/>
</dbReference>
<dbReference type="CDD" id="cd06089">
    <property type="entry name" value="KOW_RPL26"/>
    <property type="match status" value="1"/>
</dbReference>
<evidence type="ECO:0000256" key="1">
    <source>
        <dbReference type="ARBA" id="ARBA00010618"/>
    </source>
</evidence>
<dbReference type="GO" id="GO:0003723">
    <property type="term" value="F:RNA binding"/>
    <property type="evidence" value="ECO:0007669"/>
    <property type="project" value="InterPro"/>
</dbReference>
<keyword evidence="3" id="KW-0687">Ribonucleoprotein</keyword>
<accession>A0A388K7E2</accession>
<feature type="domain" description="KOW" evidence="5">
    <location>
        <begin position="14"/>
        <end position="41"/>
    </location>
</feature>
<evidence type="ECO:0000313" key="6">
    <source>
        <dbReference type="EMBL" id="GBG65947.1"/>
    </source>
</evidence>
<dbReference type="InterPro" id="IPR003256">
    <property type="entry name" value="Ribosomal_uL24"/>
</dbReference>
<dbReference type="InterPro" id="IPR005824">
    <property type="entry name" value="KOW"/>
</dbReference>
<dbReference type="InterPro" id="IPR041988">
    <property type="entry name" value="Ribosomal_uL24_KOW"/>
</dbReference>
<evidence type="ECO:0000313" key="7">
    <source>
        <dbReference type="Proteomes" id="UP000265515"/>
    </source>
</evidence>
<dbReference type="InterPro" id="IPR008991">
    <property type="entry name" value="Translation_prot_SH3-like_sf"/>
</dbReference>
<dbReference type="Pfam" id="PF00467">
    <property type="entry name" value="KOW"/>
    <property type="match status" value="1"/>
</dbReference>
<keyword evidence="7" id="KW-1185">Reference proteome</keyword>
<proteinExistence type="inferred from homology"/>
<keyword evidence="2" id="KW-0689">Ribosomal protein</keyword>
<dbReference type="OMA" id="DFEWRFT"/>
<dbReference type="STRING" id="69332.A0A388K7E2"/>
<dbReference type="SMART" id="SM00739">
    <property type="entry name" value="KOW"/>
    <property type="match status" value="1"/>
</dbReference>
<dbReference type="Proteomes" id="UP000265515">
    <property type="component" value="Unassembled WGS sequence"/>
</dbReference>
<dbReference type="GO" id="GO:0003735">
    <property type="term" value="F:structural constituent of ribosome"/>
    <property type="evidence" value="ECO:0007669"/>
    <property type="project" value="InterPro"/>
</dbReference>
<feature type="compositionally biased region" description="Basic and acidic residues" evidence="4">
    <location>
        <begin position="125"/>
        <end position="140"/>
    </location>
</feature>
<dbReference type="InterPro" id="IPR014722">
    <property type="entry name" value="Rib_uL2_dom2"/>
</dbReference>
<dbReference type="SUPFAM" id="SSF50104">
    <property type="entry name" value="Translation proteins SH3-like domain"/>
    <property type="match status" value="1"/>
</dbReference>
<evidence type="ECO:0000256" key="4">
    <source>
        <dbReference type="SAM" id="MobiDB-lite"/>
    </source>
</evidence>
<protein>
    <recommendedName>
        <fullName evidence="5">KOW domain-containing protein</fullName>
    </recommendedName>
</protein>
<evidence type="ECO:0000256" key="2">
    <source>
        <dbReference type="ARBA" id="ARBA00022980"/>
    </source>
</evidence>
<dbReference type="PROSITE" id="PS01108">
    <property type="entry name" value="RIBOSOMAL_L24"/>
    <property type="match status" value="1"/>
</dbReference>
<dbReference type="PANTHER" id="PTHR12903">
    <property type="entry name" value="MITOCHONDRIAL RIBOSOMAL PROTEIN L24"/>
    <property type="match status" value="1"/>
</dbReference>
<feature type="region of interest" description="Disordered" evidence="4">
    <location>
        <begin position="115"/>
        <end position="152"/>
    </location>
</feature>
<dbReference type="GO" id="GO:0005840">
    <property type="term" value="C:ribosome"/>
    <property type="evidence" value="ECO:0007669"/>
    <property type="project" value="UniProtKB-KW"/>
</dbReference>
<evidence type="ECO:0000259" key="5">
    <source>
        <dbReference type="SMART" id="SM00739"/>
    </source>
</evidence>
<dbReference type="GO" id="GO:1990904">
    <property type="term" value="C:ribonucleoprotein complex"/>
    <property type="evidence" value="ECO:0007669"/>
    <property type="project" value="UniProtKB-KW"/>
</dbReference>
<reference evidence="6 7" key="1">
    <citation type="journal article" date="2018" name="Cell">
        <title>The Chara Genome: Secondary Complexity and Implications for Plant Terrestrialization.</title>
        <authorList>
            <person name="Nishiyama T."/>
            <person name="Sakayama H."/>
            <person name="Vries J.D."/>
            <person name="Buschmann H."/>
            <person name="Saint-Marcoux D."/>
            <person name="Ullrich K.K."/>
            <person name="Haas F.B."/>
            <person name="Vanderstraeten L."/>
            <person name="Becker D."/>
            <person name="Lang D."/>
            <person name="Vosolsobe S."/>
            <person name="Rombauts S."/>
            <person name="Wilhelmsson P.K.I."/>
            <person name="Janitza P."/>
            <person name="Kern R."/>
            <person name="Heyl A."/>
            <person name="Rumpler F."/>
            <person name="Villalobos L.I.A.C."/>
            <person name="Clay J.M."/>
            <person name="Skokan R."/>
            <person name="Toyoda A."/>
            <person name="Suzuki Y."/>
            <person name="Kagoshima H."/>
            <person name="Schijlen E."/>
            <person name="Tajeshwar N."/>
            <person name="Catarino B."/>
            <person name="Hetherington A.J."/>
            <person name="Saltykova A."/>
            <person name="Bonnot C."/>
            <person name="Breuninger H."/>
            <person name="Symeonidi A."/>
            <person name="Radhakrishnan G.V."/>
            <person name="Van Nieuwerburgh F."/>
            <person name="Deforce D."/>
            <person name="Chang C."/>
            <person name="Karol K.G."/>
            <person name="Hedrich R."/>
            <person name="Ulvskov P."/>
            <person name="Glockner G."/>
            <person name="Delwiche C.F."/>
            <person name="Petrasek J."/>
            <person name="Van de Peer Y."/>
            <person name="Friml J."/>
            <person name="Beilby M."/>
            <person name="Dolan L."/>
            <person name="Kohara Y."/>
            <person name="Sugano S."/>
            <person name="Fujiyama A."/>
            <person name="Delaux P.-M."/>
            <person name="Quint M."/>
            <person name="TheiBen G."/>
            <person name="Hagemann M."/>
            <person name="Harholt J."/>
            <person name="Dunand C."/>
            <person name="Zachgo S."/>
            <person name="Langdale J."/>
            <person name="Maumus F."/>
            <person name="Straeten D.V.D."/>
            <person name="Gould S.B."/>
            <person name="Rensing S.A."/>
        </authorList>
    </citation>
    <scope>NUCLEOTIDE SEQUENCE [LARGE SCALE GENOMIC DNA]</scope>
    <source>
        <strain evidence="6 7">S276</strain>
    </source>
</reference>
<dbReference type="InterPro" id="IPR005825">
    <property type="entry name" value="Ribosomal_uL24_CS"/>
</dbReference>